<feature type="repeat" description="TPR" evidence="5">
    <location>
        <begin position="846"/>
        <end position="879"/>
    </location>
</feature>
<keyword evidence="4" id="KW-0804">Transcription</keyword>
<evidence type="ECO:0000256" key="7">
    <source>
        <dbReference type="SAM" id="MobiDB-lite"/>
    </source>
</evidence>
<dbReference type="SMART" id="SM00028">
    <property type="entry name" value="TPR"/>
    <property type="match status" value="5"/>
</dbReference>
<dbReference type="SUPFAM" id="SSF52540">
    <property type="entry name" value="P-loop containing nucleoside triphosphate hydrolases"/>
    <property type="match status" value="1"/>
</dbReference>
<keyword evidence="3 6" id="KW-0238">DNA-binding</keyword>
<dbReference type="Pfam" id="PF00486">
    <property type="entry name" value="Trans_reg_C"/>
    <property type="match status" value="1"/>
</dbReference>
<dbReference type="Proteomes" id="UP001144313">
    <property type="component" value="Unassembled WGS sequence"/>
</dbReference>
<dbReference type="SUPFAM" id="SSF46894">
    <property type="entry name" value="C-terminal effector domain of the bipartite response regulators"/>
    <property type="match status" value="1"/>
</dbReference>
<evidence type="ECO:0000256" key="4">
    <source>
        <dbReference type="ARBA" id="ARBA00023163"/>
    </source>
</evidence>
<evidence type="ECO:0000256" key="2">
    <source>
        <dbReference type="ARBA" id="ARBA00023015"/>
    </source>
</evidence>
<evidence type="ECO:0000256" key="3">
    <source>
        <dbReference type="ARBA" id="ARBA00023125"/>
    </source>
</evidence>
<dbReference type="PANTHER" id="PTHR35807:SF1">
    <property type="entry name" value="TRANSCRIPTIONAL REGULATOR REDD"/>
    <property type="match status" value="1"/>
</dbReference>
<dbReference type="RefSeq" id="WP_270113229.1">
    <property type="nucleotide sequence ID" value="NZ_BAAAOL010000017.1"/>
</dbReference>
<dbReference type="AlphaFoldDB" id="A0A9W6LGR9"/>
<keyword evidence="2" id="KW-0805">Transcription regulation</keyword>
<dbReference type="GO" id="GO:0000160">
    <property type="term" value="P:phosphorelay signal transduction system"/>
    <property type="evidence" value="ECO:0007669"/>
    <property type="project" value="InterPro"/>
</dbReference>
<dbReference type="Pfam" id="PF03704">
    <property type="entry name" value="BTAD"/>
    <property type="match status" value="1"/>
</dbReference>
<dbReference type="SMART" id="SM01043">
    <property type="entry name" value="BTAD"/>
    <property type="match status" value="1"/>
</dbReference>
<evidence type="ECO:0000313" key="9">
    <source>
        <dbReference type="EMBL" id="GLI42898.1"/>
    </source>
</evidence>
<comment type="caution">
    <text evidence="9">The sequence shown here is derived from an EMBL/GenBank/DDBJ whole genome shotgun (WGS) entry which is preliminary data.</text>
</comment>
<dbReference type="EMBL" id="BSDT01000001">
    <property type="protein sequence ID" value="GLI42898.1"/>
    <property type="molecule type" value="Genomic_DNA"/>
</dbReference>
<evidence type="ECO:0000256" key="6">
    <source>
        <dbReference type="PROSITE-ProRule" id="PRU01091"/>
    </source>
</evidence>
<dbReference type="CDD" id="cd15831">
    <property type="entry name" value="BTAD"/>
    <property type="match status" value="1"/>
</dbReference>
<dbReference type="InterPro" id="IPR005158">
    <property type="entry name" value="BTAD"/>
</dbReference>
<dbReference type="SMART" id="SM00862">
    <property type="entry name" value="Trans_reg_C"/>
    <property type="match status" value="1"/>
</dbReference>
<organism evidence="9 10">
    <name type="scientific">Glycomyces algeriensis</name>
    <dbReference type="NCBI Taxonomy" id="256037"/>
    <lineage>
        <taxon>Bacteria</taxon>
        <taxon>Bacillati</taxon>
        <taxon>Actinomycetota</taxon>
        <taxon>Actinomycetes</taxon>
        <taxon>Glycomycetales</taxon>
        <taxon>Glycomycetaceae</taxon>
        <taxon>Glycomyces</taxon>
    </lineage>
</organism>
<dbReference type="InterPro" id="IPR036388">
    <property type="entry name" value="WH-like_DNA-bd_sf"/>
</dbReference>
<keyword evidence="10" id="KW-1185">Reference proteome</keyword>
<dbReference type="Gene3D" id="1.25.40.10">
    <property type="entry name" value="Tetratricopeptide repeat domain"/>
    <property type="match status" value="2"/>
</dbReference>
<dbReference type="PRINTS" id="PR00364">
    <property type="entry name" value="DISEASERSIST"/>
</dbReference>
<accession>A0A9W6LGR9</accession>
<dbReference type="InterPro" id="IPR001867">
    <property type="entry name" value="OmpR/PhoB-type_DNA-bd"/>
</dbReference>
<sequence length="935" mass="101731">MPASTVEFRALGPVEIAVDGRPEAAFAAKPRTLLALLLLDVNRVAERDWLIDQLWAGDPPNAAHAALRAYAYRLRKHLDQCNGGAALRGRTGGYLLEVEPAAVDVHRFETLTARGRRSLQDGDQANAIAAFQEGLGLWRGMAAFAGVDVPAVRDRARRLDELRLEVTEQYLGAALESGASAGAVPELEALTAAHPLREGFWRLLMLSLYRDGRQGEALEAYQRLYRLLDDELGIRPSIPIEQLHQRILVGDPQLQHRPADQAPVEPRPRPAPVRPVPRQLPAANVHFTGREAQLAELDGLLERPGTVGVLTGTGGIGKTALAIHWAHKAADRFPDGQLYLNLCGFDPSGEPIAPEAAVRSFLDALGVPPEDIPTALETQTALYRSLLADKRLLLVLDNARDDAQVRPLLPGFPGTLVLVTGRHQLTGLLTQGAQAIRLDPLATREAERLLTDRLQGRRIAREPEAAQQIIDACAGLPLALAIVAARAAFRPDFPLAAIAAELADADHRLDALADSDPAIDVRAVFSWSYRALTAEAARLFRLLSVHPEPGFSLAAAAAIAEAPPQRTARLLAELTRANLLDEPVPGRHSFHDLLRAYAAEQADRVDGREDLLAASRRMLDCYLSTAFTATRLLDPHRDPITVTAAPGPAPTPLEDDTAASAWFAAEGTSIAAAVRHAADQGLDVHCWQLAWALRDHLDLGPWHDQAAMWELAIEAARRIPDAAAEVRLSRLLAEAYSHLDRTEDGHALLDAARAQCRTLGDRVGEAHVHLIQARLWMRQQRYDEGIASGRESLALYRAADHLTGQASALNTTGWIHSLAGDHERALARCEQALAILERIGDRHSQAATLDSLGYAHHQLGGYDRALAYFGAALDLYREIGGARGEALVLGSLAETRYAIGDIAGARRTWRESLRLFELLGHRDADKVRARLAELP</sequence>
<dbReference type="Pfam" id="PF13424">
    <property type="entry name" value="TPR_12"/>
    <property type="match status" value="2"/>
</dbReference>
<reference evidence="9" key="1">
    <citation type="submission" date="2022-12" db="EMBL/GenBank/DDBJ databases">
        <title>Reference genome sequencing for broad-spectrum identification of bacterial and archaeal isolates by mass spectrometry.</title>
        <authorList>
            <person name="Sekiguchi Y."/>
            <person name="Tourlousse D.M."/>
        </authorList>
    </citation>
    <scope>NUCLEOTIDE SEQUENCE</scope>
    <source>
        <strain evidence="9">LLR39Z86</strain>
    </source>
</reference>
<dbReference type="GO" id="GO:0003677">
    <property type="term" value="F:DNA binding"/>
    <property type="evidence" value="ECO:0007669"/>
    <property type="project" value="UniProtKB-UniRule"/>
</dbReference>
<dbReference type="PANTHER" id="PTHR35807">
    <property type="entry name" value="TRANSCRIPTIONAL REGULATOR REDD-RELATED"/>
    <property type="match status" value="1"/>
</dbReference>
<evidence type="ECO:0000256" key="5">
    <source>
        <dbReference type="PROSITE-ProRule" id="PRU00339"/>
    </source>
</evidence>
<name>A0A9W6LGR9_9ACTN</name>
<dbReference type="InterPro" id="IPR011990">
    <property type="entry name" value="TPR-like_helical_dom_sf"/>
</dbReference>
<dbReference type="InterPro" id="IPR027417">
    <property type="entry name" value="P-loop_NTPase"/>
</dbReference>
<dbReference type="InterPro" id="IPR019734">
    <property type="entry name" value="TPR_rpt"/>
</dbReference>
<feature type="region of interest" description="Disordered" evidence="7">
    <location>
        <begin position="255"/>
        <end position="277"/>
    </location>
</feature>
<dbReference type="GO" id="GO:0006355">
    <property type="term" value="P:regulation of DNA-templated transcription"/>
    <property type="evidence" value="ECO:0007669"/>
    <property type="project" value="InterPro"/>
</dbReference>
<dbReference type="Gene3D" id="3.40.50.300">
    <property type="entry name" value="P-loop containing nucleotide triphosphate hydrolases"/>
    <property type="match status" value="1"/>
</dbReference>
<evidence type="ECO:0000259" key="8">
    <source>
        <dbReference type="PROSITE" id="PS51755"/>
    </source>
</evidence>
<evidence type="ECO:0000313" key="10">
    <source>
        <dbReference type="Proteomes" id="UP001144313"/>
    </source>
</evidence>
<proteinExistence type="inferred from homology"/>
<keyword evidence="5" id="KW-0802">TPR repeat</keyword>
<evidence type="ECO:0000256" key="1">
    <source>
        <dbReference type="ARBA" id="ARBA00005820"/>
    </source>
</evidence>
<feature type="DNA-binding region" description="OmpR/PhoB-type" evidence="6">
    <location>
        <begin position="1"/>
        <end position="98"/>
    </location>
</feature>
<protein>
    <submittedName>
        <fullName evidence="9">SARP family transcriptional regulator</fullName>
    </submittedName>
</protein>
<dbReference type="InterPro" id="IPR051677">
    <property type="entry name" value="AfsR-DnrI-RedD_regulator"/>
</dbReference>
<dbReference type="GO" id="GO:0043531">
    <property type="term" value="F:ADP binding"/>
    <property type="evidence" value="ECO:0007669"/>
    <property type="project" value="InterPro"/>
</dbReference>
<dbReference type="Gene3D" id="1.10.10.10">
    <property type="entry name" value="Winged helix-like DNA-binding domain superfamily/Winged helix DNA-binding domain"/>
    <property type="match status" value="1"/>
</dbReference>
<dbReference type="PROSITE" id="PS51755">
    <property type="entry name" value="OMPR_PHOB"/>
    <property type="match status" value="1"/>
</dbReference>
<dbReference type="InterPro" id="IPR016032">
    <property type="entry name" value="Sig_transdc_resp-reg_C-effctor"/>
</dbReference>
<dbReference type="SUPFAM" id="SSF48452">
    <property type="entry name" value="TPR-like"/>
    <property type="match status" value="3"/>
</dbReference>
<comment type="similarity">
    <text evidence="1">Belongs to the AfsR/DnrI/RedD regulatory family.</text>
</comment>
<feature type="domain" description="OmpR/PhoB-type" evidence="8">
    <location>
        <begin position="1"/>
        <end position="98"/>
    </location>
</feature>
<gene>
    <name evidence="9" type="ORF">GALLR39Z86_27480</name>
</gene>
<dbReference type="PROSITE" id="PS50005">
    <property type="entry name" value="TPR"/>
    <property type="match status" value="1"/>
</dbReference>